<reference evidence="9 10" key="1">
    <citation type="submission" date="2013-04" db="EMBL/GenBank/DDBJ databases">
        <title>The Genome Sequence of Parabacteroides gordonii DSM 23371.</title>
        <authorList>
            <consortium name="The Broad Institute Genomics Platform"/>
            <person name="Earl A."/>
            <person name="Ward D."/>
            <person name="Feldgarden M."/>
            <person name="Gevers D."/>
            <person name="Martens E."/>
            <person name="Sakamoto M."/>
            <person name="Benno Y."/>
            <person name="Suzuki N."/>
            <person name="Matsunaga N."/>
            <person name="Koshihara K."/>
            <person name="Seki M."/>
            <person name="Komiya H."/>
            <person name="Walker B."/>
            <person name="Young S."/>
            <person name="Zeng Q."/>
            <person name="Gargeya S."/>
            <person name="Fitzgerald M."/>
            <person name="Haas B."/>
            <person name="Abouelleil A."/>
            <person name="Allen A.W."/>
            <person name="Alvarado L."/>
            <person name="Arachchi H.M."/>
            <person name="Berlin A.M."/>
            <person name="Chapman S.B."/>
            <person name="Gainer-Dewar J."/>
            <person name="Goldberg J."/>
            <person name="Griggs A."/>
            <person name="Gujja S."/>
            <person name="Hansen M."/>
            <person name="Howarth C."/>
            <person name="Imamovic A."/>
            <person name="Ireland A."/>
            <person name="Larimer J."/>
            <person name="McCowan C."/>
            <person name="Murphy C."/>
            <person name="Pearson M."/>
            <person name="Poon T.W."/>
            <person name="Priest M."/>
            <person name="Roberts A."/>
            <person name="Saif S."/>
            <person name="Shea T."/>
            <person name="Sisk P."/>
            <person name="Sykes S."/>
            <person name="Wortman J."/>
            <person name="Nusbaum C."/>
            <person name="Birren B."/>
        </authorList>
    </citation>
    <scope>NUCLEOTIDE SEQUENCE [LARGE SCALE GENOMIC DNA]</scope>
    <source>
        <strain evidence="9 10">MS-1</strain>
    </source>
</reference>
<dbReference type="EMBL" id="AQHW01000002">
    <property type="protein sequence ID" value="KKB60363.1"/>
    <property type="molecule type" value="Genomic_DNA"/>
</dbReference>
<dbReference type="GO" id="GO:0016887">
    <property type="term" value="F:ATP hydrolysis activity"/>
    <property type="evidence" value="ECO:0007669"/>
    <property type="project" value="InterPro"/>
</dbReference>
<sequence>MISVEGLTVEFGGFTLFDDVSFVVNKKDRIALVGKNGAGKSTMLKIFAGLQSPTSGTVSVPKETTIGYLPQQMQLTDTRTVKEEAELAFGHIREMEKEIERLNLQLAERTDYETESYQKLIDKVTHLSEHFQMMGGSNYHAELERTLIGLGFSRTDFDRPTSEFSGGWRMRIELAKLLLRRPDVLLLDEPTNHLDIESIQWLENFIATRANAVILVSHDRAFIDNTTFRTIEIELGQIYDYKVKYSDYVELRKERREQQLRAFENQQKKLADTEAFIERFRYKATKSVQVQSRIKQLEKVERIEVDDVDTAMLSLKFPPAPRSGSYPVIAEEVSKSYGDHLIFEHVTLTINRGDKVAFVGKNGEGKSTLVKCIMDQIDYEGKLQLGHNVKIGYFAQNQAQMLDDNLTVFDTIDYVAEGDIRTKIRDILGAFMFGGEASDKKVKVLSGGERSRLAMIRLLLEPVNLLILDEPTNHLDMRSKDVLKDALKEFDGTVIVVSHDREFLDGLVDKVYEFGNQRVVEHLGGIYEFLERKKMDSLRELERATQAASSSNDMDAQPTQNKLSYEARKEQSKAIKKVEKAVAEAEKKITELENAIAAVEAKLATPEGASDTSLYNDYSSLKKELSDVMDTWTEQTIELEELNEKASR</sequence>
<dbReference type="CDD" id="cd03221">
    <property type="entry name" value="ABCF_EF-3"/>
    <property type="match status" value="2"/>
</dbReference>
<protein>
    <recommendedName>
        <fullName evidence="5">Probable ATP-binding protein YbiT</fullName>
    </recommendedName>
</protein>
<feature type="compositionally biased region" description="Polar residues" evidence="7">
    <location>
        <begin position="546"/>
        <end position="561"/>
    </location>
</feature>
<accession>A0A0F5JRF2</accession>
<dbReference type="PANTHER" id="PTHR42855:SF2">
    <property type="entry name" value="DRUG RESISTANCE ABC TRANSPORTER,ATP-BINDING PROTEIN"/>
    <property type="match status" value="1"/>
</dbReference>
<evidence type="ECO:0000256" key="3">
    <source>
        <dbReference type="ARBA" id="ARBA00022840"/>
    </source>
</evidence>
<name>A0A0F5JRF2_9BACT</name>
<evidence type="ECO:0000256" key="4">
    <source>
        <dbReference type="ARBA" id="ARBA00061551"/>
    </source>
</evidence>
<feature type="domain" description="ABC transporter" evidence="8">
    <location>
        <begin position="328"/>
        <end position="548"/>
    </location>
</feature>
<dbReference type="PATRIC" id="fig|1203610.3.peg.262"/>
<keyword evidence="1" id="KW-0677">Repeat</keyword>
<evidence type="ECO:0000256" key="5">
    <source>
        <dbReference type="ARBA" id="ARBA00074044"/>
    </source>
</evidence>
<dbReference type="Pfam" id="PF12848">
    <property type="entry name" value="ABC_tran_Xtn"/>
    <property type="match status" value="1"/>
</dbReference>
<evidence type="ECO:0000256" key="7">
    <source>
        <dbReference type="SAM" id="MobiDB-lite"/>
    </source>
</evidence>
<dbReference type="Proteomes" id="UP000033035">
    <property type="component" value="Unassembled WGS sequence"/>
</dbReference>
<gene>
    <name evidence="9" type="ORF">HMPREF1536_00243</name>
</gene>
<keyword evidence="2" id="KW-0547">Nucleotide-binding</keyword>
<dbReference type="Gene3D" id="3.40.50.300">
    <property type="entry name" value="P-loop containing nucleotide triphosphate hydrolases"/>
    <property type="match status" value="2"/>
</dbReference>
<evidence type="ECO:0000256" key="2">
    <source>
        <dbReference type="ARBA" id="ARBA00022741"/>
    </source>
</evidence>
<comment type="similarity">
    <text evidence="4">Belongs to the ABC transporter superfamily. ABCF family. YbiT subfamily.</text>
</comment>
<dbReference type="AlphaFoldDB" id="A0A0F5JRF2"/>
<dbReference type="Pfam" id="PF00005">
    <property type="entry name" value="ABC_tran"/>
    <property type="match status" value="2"/>
</dbReference>
<evidence type="ECO:0000259" key="8">
    <source>
        <dbReference type="PROSITE" id="PS50893"/>
    </source>
</evidence>
<feature type="coiled-coil region" evidence="6">
    <location>
        <begin position="85"/>
        <end position="112"/>
    </location>
</feature>
<dbReference type="InterPro" id="IPR032781">
    <property type="entry name" value="ABC_tran_Xtn"/>
</dbReference>
<organism evidence="9 10">
    <name type="scientific">Parabacteroides gordonii MS-1 = DSM 23371</name>
    <dbReference type="NCBI Taxonomy" id="1203610"/>
    <lineage>
        <taxon>Bacteria</taxon>
        <taxon>Pseudomonadati</taxon>
        <taxon>Bacteroidota</taxon>
        <taxon>Bacteroidia</taxon>
        <taxon>Bacteroidales</taxon>
        <taxon>Tannerellaceae</taxon>
        <taxon>Parabacteroides</taxon>
    </lineage>
</organism>
<keyword evidence="6" id="KW-0175">Coiled coil</keyword>
<dbReference type="InterPro" id="IPR017871">
    <property type="entry name" value="ABC_transporter-like_CS"/>
</dbReference>
<dbReference type="InterPro" id="IPR051309">
    <property type="entry name" value="ABCF_ATPase"/>
</dbReference>
<evidence type="ECO:0000256" key="1">
    <source>
        <dbReference type="ARBA" id="ARBA00022737"/>
    </source>
</evidence>
<dbReference type="SMART" id="SM00382">
    <property type="entry name" value="AAA"/>
    <property type="match status" value="2"/>
</dbReference>
<dbReference type="STRING" id="1203610.HMPREF1536_00243"/>
<evidence type="ECO:0000256" key="6">
    <source>
        <dbReference type="SAM" id="Coils"/>
    </source>
</evidence>
<dbReference type="FunFam" id="3.40.50.300:FF:000011">
    <property type="entry name" value="Putative ABC transporter ATP-binding component"/>
    <property type="match status" value="1"/>
</dbReference>
<keyword evidence="3" id="KW-0067">ATP-binding</keyword>
<feature type="domain" description="ABC transporter" evidence="8">
    <location>
        <begin position="2"/>
        <end position="260"/>
    </location>
</feature>
<keyword evidence="10" id="KW-1185">Reference proteome</keyword>
<dbReference type="InterPro" id="IPR003439">
    <property type="entry name" value="ABC_transporter-like_ATP-bd"/>
</dbReference>
<dbReference type="FunFam" id="3.40.50.300:FF:000070">
    <property type="entry name" value="Putative ABC transporter ATP-binding component"/>
    <property type="match status" value="1"/>
</dbReference>
<evidence type="ECO:0000313" key="9">
    <source>
        <dbReference type="EMBL" id="KKB60363.1"/>
    </source>
</evidence>
<dbReference type="SUPFAM" id="SSF52540">
    <property type="entry name" value="P-loop containing nucleoside triphosphate hydrolases"/>
    <property type="match status" value="2"/>
</dbReference>
<evidence type="ECO:0000313" key="10">
    <source>
        <dbReference type="Proteomes" id="UP000033035"/>
    </source>
</evidence>
<dbReference type="PANTHER" id="PTHR42855">
    <property type="entry name" value="ABC TRANSPORTER ATP-BINDING SUBUNIT"/>
    <property type="match status" value="1"/>
</dbReference>
<proteinExistence type="inferred from homology"/>
<dbReference type="GO" id="GO:0005524">
    <property type="term" value="F:ATP binding"/>
    <property type="evidence" value="ECO:0007669"/>
    <property type="project" value="UniProtKB-KW"/>
</dbReference>
<dbReference type="PROSITE" id="PS00211">
    <property type="entry name" value="ABC_TRANSPORTER_1"/>
    <property type="match status" value="2"/>
</dbReference>
<dbReference type="InterPro" id="IPR003593">
    <property type="entry name" value="AAA+_ATPase"/>
</dbReference>
<dbReference type="PROSITE" id="PS50893">
    <property type="entry name" value="ABC_TRANSPORTER_2"/>
    <property type="match status" value="2"/>
</dbReference>
<dbReference type="RefSeq" id="WP_028727685.1">
    <property type="nucleotide sequence ID" value="NZ_AUAE01000017.1"/>
</dbReference>
<feature type="region of interest" description="Disordered" evidence="7">
    <location>
        <begin position="541"/>
        <end position="561"/>
    </location>
</feature>
<dbReference type="HOGENOM" id="CLU_000604_36_0_10"/>
<comment type="caution">
    <text evidence="9">The sequence shown here is derived from an EMBL/GenBank/DDBJ whole genome shotgun (WGS) entry which is preliminary data.</text>
</comment>
<dbReference type="InterPro" id="IPR027417">
    <property type="entry name" value="P-loop_NTPase"/>
</dbReference>